<evidence type="ECO:0000313" key="3">
    <source>
        <dbReference type="EMBL" id="KAE8978523.1"/>
    </source>
</evidence>
<dbReference type="EMBL" id="QXFU01003228">
    <property type="protein sequence ID" value="KAE8977195.1"/>
    <property type="molecule type" value="Genomic_DNA"/>
</dbReference>
<evidence type="ECO:0000313" key="7">
    <source>
        <dbReference type="Proteomes" id="UP000435112"/>
    </source>
</evidence>
<dbReference type="AlphaFoldDB" id="A0A6A3I8P7"/>
<dbReference type="EMBL" id="QXFT01003243">
    <property type="protein sequence ID" value="KAE9287768.1"/>
    <property type="molecule type" value="Genomic_DNA"/>
</dbReference>
<comment type="caution">
    <text evidence="2">The sequence shown here is derived from an EMBL/GenBank/DDBJ whole genome shotgun (WGS) entry which is preliminary data.</text>
</comment>
<organism evidence="2 7">
    <name type="scientific">Phytophthora rubi</name>
    <dbReference type="NCBI Taxonomy" id="129364"/>
    <lineage>
        <taxon>Eukaryota</taxon>
        <taxon>Sar</taxon>
        <taxon>Stramenopiles</taxon>
        <taxon>Oomycota</taxon>
        <taxon>Peronosporomycetes</taxon>
        <taxon>Peronosporales</taxon>
        <taxon>Peronosporaceae</taxon>
        <taxon>Phytophthora</taxon>
    </lineage>
</organism>
<keyword evidence="6" id="KW-1185">Reference proteome</keyword>
<dbReference type="Proteomes" id="UP000435112">
    <property type="component" value="Unassembled WGS sequence"/>
</dbReference>
<sequence>MIKKVAVTIGLTVHLIAGSPSVITSARTARKYMHSLTRNAPHCLYFQTSKLLSNLKLANPVGLSTLRFAHDNRVHSEHTYGSGVVCNFHPWDWSLRWNVNC</sequence>
<reference evidence="5 7" key="1">
    <citation type="submission" date="2018-09" db="EMBL/GenBank/DDBJ databases">
        <title>Genomic investigation of the strawberry pathogen Phytophthora fragariae indicates pathogenicity is determined by transcriptional variation in three key races.</title>
        <authorList>
            <person name="Adams T.M."/>
            <person name="Armitage A.D."/>
            <person name="Sobczyk M.K."/>
            <person name="Bates H.J."/>
            <person name="Dunwell J.M."/>
            <person name="Nellist C.F."/>
            <person name="Harrison R.J."/>
        </authorList>
    </citation>
    <scope>NUCLEOTIDE SEQUENCE [LARGE SCALE GENOMIC DNA]</scope>
    <source>
        <strain evidence="3 5">SCRP249</strain>
        <strain evidence="2 7">SCRP324</strain>
        <strain evidence="4 6">SCRP333</strain>
    </source>
</reference>
<gene>
    <name evidence="3" type="ORF">PR001_g24819</name>
    <name evidence="2" type="ORF">PR002_g25087</name>
    <name evidence="4" type="ORF">PR003_g25974</name>
</gene>
<dbReference type="Proteomes" id="UP000434957">
    <property type="component" value="Unassembled WGS sequence"/>
</dbReference>
<evidence type="ECO:0000313" key="6">
    <source>
        <dbReference type="Proteomes" id="UP000434957"/>
    </source>
</evidence>
<keyword evidence="1" id="KW-0732">Signal</keyword>
<dbReference type="OrthoDB" id="10269033at2759"/>
<protein>
    <recommendedName>
        <fullName evidence="8">RxLR effector protein</fullName>
    </recommendedName>
</protein>
<dbReference type="Proteomes" id="UP000429607">
    <property type="component" value="Unassembled WGS sequence"/>
</dbReference>
<proteinExistence type="predicted"/>
<evidence type="ECO:0000256" key="1">
    <source>
        <dbReference type="SAM" id="SignalP"/>
    </source>
</evidence>
<evidence type="ECO:0000313" key="2">
    <source>
        <dbReference type="EMBL" id="KAE8977195.1"/>
    </source>
</evidence>
<dbReference type="EMBL" id="QXFV01003245">
    <property type="protein sequence ID" value="KAE8978523.1"/>
    <property type="molecule type" value="Genomic_DNA"/>
</dbReference>
<accession>A0A6A3I8P7</accession>
<evidence type="ECO:0008006" key="8">
    <source>
        <dbReference type="Google" id="ProtNLM"/>
    </source>
</evidence>
<feature type="chain" id="PRO_5036164303" description="RxLR effector protein" evidence="1">
    <location>
        <begin position="19"/>
        <end position="101"/>
    </location>
</feature>
<evidence type="ECO:0000313" key="4">
    <source>
        <dbReference type="EMBL" id="KAE9287768.1"/>
    </source>
</evidence>
<name>A0A6A3I8P7_9STRA</name>
<evidence type="ECO:0000313" key="5">
    <source>
        <dbReference type="Proteomes" id="UP000429607"/>
    </source>
</evidence>
<feature type="signal peptide" evidence="1">
    <location>
        <begin position="1"/>
        <end position="18"/>
    </location>
</feature>